<keyword evidence="11" id="KW-0418">Kinase</keyword>
<dbReference type="InterPro" id="IPR037171">
    <property type="entry name" value="NagB/RpiA_transferase-like"/>
</dbReference>
<dbReference type="NCBIfam" id="TIGR01767">
    <property type="entry name" value="MTRK"/>
    <property type="match status" value="1"/>
</dbReference>
<keyword evidence="9" id="KW-0808">Transferase</keyword>
<evidence type="ECO:0000256" key="13">
    <source>
        <dbReference type="ARBA" id="ARBA00023167"/>
    </source>
</evidence>
<evidence type="ECO:0000256" key="8">
    <source>
        <dbReference type="ARBA" id="ARBA00022605"/>
    </source>
</evidence>
<evidence type="ECO:0000256" key="12">
    <source>
        <dbReference type="ARBA" id="ARBA00022840"/>
    </source>
</evidence>
<dbReference type="NCBIfam" id="TIGR00524">
    <property type="entry name" value="eIF-2B_rel"/>
    <property type="match status" value="1"/>
</dbReference>
<keyword evidence="10" id="KW-0547">Nucleotide-binding</keyword>
<feature type="domain" description="Aminoglycoside phosphotransferase" evidence="17">
    <location>
        <begin position="536"/>
        <end position="774"/>
    </location>
</feature>
<comment type="similarity">
    <text evidence="4">Belongs to the methylthioribose kinase family.</text>
</comment>
<dbReference type="NCBIfam" id="NF004326">
    <property type="entry name" value="PRK05720.1"/>
    <property type="match status" value="1"/>
</dbReference>
<evidence type="ECO:0000259" key="17">
    <source>
        <dbReference type="Pfam" id="PF01636"/>
    </source>
</evidence>
<evidence type="ECO:0000256" key="9">
    <source>
        <dbReference type="ARBA" id="ARBA00022679"/>
    </source>
</evidence>
<dbReference type="Gene3D" id="3.40.50.10470">
    <property type="entry name" value="Translation initiation factor eif-2b, domain 2"/>
    <property type="match status" value="1"/>
</dbReference>
<evidence type="ECO:0000256" key="5">
    <source>
        <dbReference type="ARBA" id="ARBA00011738"/>
    </source>
</evidence>
<dbReference type="GO" id="GO:0046522">
    <property type="term" value="F:S-methyl-5-thioribose kinase activity"/>
    <property type="evidence" value="ECO:0007669"/>
    <property type="project" value="UniProtKB-EC"/>
</dbReference>
<comment type="subcellular location">
    <subcellularLocation>
        <location evidence="2">Cytoplasm</location>
    </subcellularLocation>
    <subcellularLocation>
        <location evidence="1">Nucleus</location>
    </subcellularLocation>
</comment>
<keyword evidence="12" id="KW-0067">ATP-binding</keyword>
<dbReference type="FunFam" id="3.40.50.10470:FF:000003">
    <property type="entry name" value="Methylthioribose-1-phosphate isomerase"/>
    <property type="match status" value="1"/>
</dbReference>
<reference evidence="18" key="1">
    <citation type="submission" date="2021-01" db="EMBL/GenBank/DDBJ databases">
        <authorList>
            <person name="Corre E."/>
            <person name="Pelletier E."/>
            <person name="Niang G."/>
            <person name="Scheremetjew M."/>
            <person name="Finn R."/>
            <person name="Kale V."/>
            <person name="Holt S."/>
            <person name="Cochrane G."/>
            <person name="Meng A."/>
            <person name="Brown T."/>
            <person name="Cohen L."/>
        </authorList>
    </citation>
    <scope>NUCLEOTIDE SEQUENCE</scope>
    <source>
        <strain evidence="18">RCC1614</strain>
    </source>
</reference>
<evidence type="ECO:0000256" key="7">
    <source>
        <dbReference type="ARBA" id="ARBA00022490"/>
    </source>
</evidence>
<organism evidence="18">
    <name type="scientific">Micromonas pusilla</name>
    <name type="common">Picoplanktonic green alga</name>
    <name type="synonym">Chromulina pusilla</name>
    <dbReference type="NCBI Taxonomy" id="38833"/>
    <lineage>
        <taxon>Eukaryota</taxon>
        <taxon>Viridiplantae</taxon>
        <taxon>Chlorophyta</taxon>
        <taxon>Mamiellophyceae</taxon>
        <taxon>Mamiellales</taxon>
        <taxon>Mamiellaceae</taxon>
        <taxon>Micromonas</taxon>
    </lineage>
</organism>
<keyword evidence="15" id="KW-0539">Nucleus</keyword>
<dbReference type="GO" id="GO:0016853">
    <property type="term" value="F:isomerase activity"/>
    <property type="evidence" value="ECO:0007669"/>
    <property type="project" value="UniProtKB-KW"/>
</dbReference>
<accession>A0A7R9TY65</accession>
<comment type="similarity">
    <text evidence="3 16">Belongs to the eIF-2B alpha/beta/delta subunits family.</text>
</comment>
<dbReference type="GO" id="GO:0005737">
    <property type="term" value="C:cytoplasm"/>
    <property type="evidence" value="ECO:0007669"/>
    <property type="project" value="UniProtKB-SubCell"/>
</dbReference>
<evidence type="ECO:0000256" key="6">
    <source>
        <dbReference type="ARBA" id="ARBA00012128"/>
    </source>
</evidence>
<dbReference type="InterPro" id="IPR009212">
    <property type="entry name" value="Methylthioribose_kinase"/>
</dbReference>
<dbReference type="SUPFAM" id="SSF56112">
    <property type="entry name" value="Protein kinase-like (PK-like)"/>
    <property type="match status" value="1"/>
</dbReference>
<dbReference type="InterPro" id="IPR000649">
    <property type="entry name" value="IF-2B-related"/>
</dbReference>
<dbReference type="SUPFAM" id="SSF100950">
    <property type="entry name" value="NagB/RpiA/CoA transferase-like"/>
    <property type="match status" value="1"/>
</dbReference>
<dbReference type="Gene3D" id="3.30.200.20">
    <property type="entry name" value="Phosphorylase Kinase, domain 1"/>
    <property type="match status" value="1"/>
</dbReference>
<evidence type="ECO:0000256" key="16">
    <source>
        <dbReference type="RuleBase" id="RU003814"/>
    </source>
</evidence>
<dbReference type="InterPro" id="IPR027363">
    <property type="entry name" value="M1Pi_N"/>
</dbReference>
<dbReference type="Gene3D" id="3.90.1200.10">
    <property type="match status" value="1"/>
</dbReference>
<gene>
    <name evidence="18" type="ORF">MPUS1402_LOCUS10868</name>
</gene>
<sequence>MGGFVERTAKEKEYVPAAADALVAMVSGCAAAVAVAPFLMCVDRGVVAAAAGTAPGGSLFRAIASVAGEFVTKPKIAFTSPALWMVAGVYGGTYFAKNVSDVVIERTGVGGSPIAQAGKFAVVTSTNMGGSILKDAAFAKLFGAGAAATGAPPVVPLASYALFALRDCLTIGGAFFVPDVMRDALVASGAAAVATFVTQKMDHLCTSRPTAVNLGEAVIRLKALADASVADGLDAAAVVDAVVRACEKMLEDDVAANMAIGAHGADALCAAVASKAADPARAKPVGAALRVLTHCNTGSLATAGYGTALGVVRALRGRNLLEHVYCNETRPYNQGARLTAYEIAFEKMPGTLICDSAAAALMAKGKVDAVVVGADRVADNGDTANKIGTYNLAVSCAYHGVPFFVAAPSTTLDANTATGADIVIEDRPSTEVTHSLGTRVAAEGIDVWNPSFDVTPGSLIEGIITESGVARKNADGAFEIGKFIRDVIGAGGEPAAAAGPPGFVALDTATVLDYCAGKASIADALGGASTRKEWSAKEVGDGNINFVYIVTGSGGNAVIVKQGLPYVRCVGEAWPLTQERVRYEAEALQTAHGYCPAHVPVVYEYDAPMSVIAMRYLEPPHIILRGGIISGTIYANLASHVGEYLATTLFGSSALKVGCEAQRRARAAFGQNEAMCALTEQVIFTEPYAKAENNHWTSPQLDDAAKALRSDNELKVAICALKNKFASDAAALLHGDLHTGSIMCTMDTTFVIDHEFAFYGPMGFDVGAFVANLLLAYFAQDGYDGDRAKQREWLLSCVKETWGVFASRFRELWNEEGISSDTSGLAPGSLFSAAAGAEGDVDAALRAHQDKFIDDVWKDTLGFAGAKMTRRIVGIAHVADLDSIGDADARARCETNALRCARRMILEAGSLSVDDVCAMAKELRGGA</sequence>
<evidence type="ECO:0000256" key="2">
    <source>
        <dbReference type="ARBA" id="ARBA00004496"/>
    </source>
</evidence>
<dbReference type="EMBL" id="HBDY01014312">
    <property type="protein sequence ID" value="CAD8247755.1"/>
    <property type="molecule type" value="Transcribed_RNA"/>
</dbReference>
<evidence type="ECO:0000256" key="10">
    <source>
        <dbReference type="ARBA" id="ARBA00022741"/>
    </source>
</evidence>
<proteinExistence type="inferred from homology"/>
<evidence type="ECO:0000256" key="3">
    <source>
        <dbReference type="ARBA" id="ARBA00007251"/>
    </source>
</evidence>
<dbReference type="PANTHER" id="PTHR34273:SF2">
    <property type="entry name" value="METHYLTHIORIBOSE KINASE"/>
    <property type="match status" value="1"/>
</dbReference>
<dbReference type="NCBIfam" id="TIGR00512">
    <property type="entry name" value="salvage_mtnA"/>
    <property type="match status" value="1"/>
</dbReference>
<dbReference type="PANTHER" id="PTHR34273">
    <property type="entry name" value="METHYLTHIORIBOSE KINASE"/>
    <property type="match status" value="1"/>
</dbReference>
<dbReference type="InterPro" id="IPR002575">
    <property type="entry name" value="Aminoglycoside_PTrfase"/>
</dbReference>
<comment type="subunit">
    <text evidence="5">Homodimer.</text>
</comment>
<dbReference type="AlphaFoldDB" id="A0A7R9TY65"/>
<keyword evidence="13" id="KW-0486">Methionine biosynthesis</keyword>
<keyword evidence="8" id="KW-0028">Amino-acid biosynthesis</keyword>
<evidence type="ECO:0000313" key="18">
    <source>
        <dbReference type="EMBL" id="CAD8247755.1"/>
    </source>
</evidence>
<protein>
    <recommendedName>
        <fullName evidence="6">S-methyl-5-thioribose kinase</fullName>
        <ecNumber evidence="6">2.7.1.100</ecNumber>
    </recommendedName>
</protein>
<dbReference type="InterPro" id="IPR011009">
    <property type="entry name" value="Kinase-like_dom_sf"/>
</dbReference>
<evidence type="ECO:0000256" key="1">
    <source>
        <dbReference type="ARBA" id="ARBA00004123"/>
    </source>
</evidence>
<keyword evidence="14" id="KW-0413">Isomerase</keyword>
<dbReference type="GO" id="GO:0005524">
    <property type="term" value="F:ATP binding"/>
    <property type="evidence" value="ECO:0007669"/>
    <property type="project" value="UniProtKB-KW"/>
</dbReference>
<evidence type="ECO:0000256" key="15">
    <source>
        <dbReference type="ARBA" id="ARBA00023242"/>
    </source>
</evidence>
<dbReference type="Pfam" id="PF01636">
    <property type="entry name" value="APH"/>
    <property type="match status" value="1"/>
</dbReference>
<dbReference type="Pfam" id="PF01008">
    <property type="entry name" value="IF-2B"/>
    <property type="match status" value="1"/>
</dbReference>
<keyword evidence="7" id="KW-0963">Cytoplasm</keyword>
<dbReference type="GO" id="GO:0005634">
    <property type="term" value="C:nucleus"/>
    <property type="evidence" value="ECO:0007669"/>
    <property type="project" value="UniProtKB-SubCell"/>
</dbReference>
<name>A0A7R9TY65_MICPS</name>
<dbReference type="Gene3D" id="1.20.120.420">
    <property type="entry name" value="translation initiation factor eif-2b, domain 1"/>
    <property type="match status" value="1"/>
</dbReference>
<evidence type="ECO:0000256" key="14">
    <source>
        <dbReference type="ARBA" id="ARBA00023235"/>
    </source>
</evidence>
<dbReference type="EC" id="2.7.1.100" evidence="6"/>
<dbReference type="InterPro" id="IPR011559">
    <property type="entry name" value="Initiation_fac_2B_a/b/d"/>
</dbReference>
<dbReference type="InterPro" id="IPR005251">
    <property type="entry name" value="IF-M1Pi"/>
</dbReference>
<dbReference type="InterPro" id="IPR042529">
    <property type="entry name" value="IF_2B-like_C"/>
</dbReference>
<evidence type="ECO:0000256" key="11">
    <source>
        <dbReference type="ARBA" id="ARBA00022777"/>
    </source>
</evidence>
<dbReference type="GO" id="GO:0009086">
    <property type="term" value="P:methionine biosynthetic process"/>
    <property type="evidence" value="ECO:0007669"/>
    <property type="project" value="UniProtKB-KW"/>
</dbReference>
<evidence type="ECO:0000256" key="4">
    <source>
        <dbReference type="ARBA" id="ARBA00010165"/>
    </source>
</evidence>